<gene>
    <name evidence="2" type="ORF">AZ78_1650</name>
</gene>
<comment type="caution">
    <text evidence="2">The sequence shown here is derived from an EMBL/GenBank/DDBJ whole genome shotgun (WGS) entry which is preliminary data.</text>
</comment>
<dbReference type="AlphaFoldDB" id="A0A125MMQ0"/>
<feature type="region of interest" description="Disordered" evidence="1">
    <location>
        <begin position="1"/>
        <end position="30"/>
    </location>
</feature>
<sequence length="56" mass="5589">MKVVTRARGPDAGGTCLRAPSSGPSGHLLSSALPSVAASGRRAALKPSPLVAEELH</sequence>
<evidence type="ECO:0000313" key="3">
    <source>
        <dbReference type="Proteomes" id="UP000023435"/>
    </source>
</evidence>
<evidence type="ECO:0000313" key="2">
    <source>
        <dbReference type="EMBL" id="KWS04101.1"/>
    </source>
</evidence>
<protein>
    <submittedName>
        <fullName evidence="2">Uncharacterized protein</fullName>
    </submittedName>
</protein>
<feature type="compositionally biased region" description="Low complexity" evidence="1">
    <location>
        <begin position="19"/>
        <end position="30"/>
    </location>
</feature>
<reference evidence="2 3" key="1">
    <citation type="journal article" date="2014" name="Genome Announc.">
        <title>Draft Genome Sequence of Lysobacter capsici AZ78, a Bacterium Antagonistic to Plant-Pathogenic Oomycetes.</title>
        <authorList>
            <person name="Puopolo G."/>
            <person name="Sonego P."/>
            <person name="Engelen K."/>
            <person name="Pertot I."/>
        </authorList>
    </citation>
    <scope>NUCLEOTIDE SEQUENCE [LARGE SCALE GENOMIC DNA]</scope>
    <source>
        <strain evidence="2 3">AZ78</strain>
    </source>
</reference>
<accession>A0A125MMQ0</accession>
<evidence type="ECO:0000256" key="1">
    <source>
        <dbReference type="SAM" id="MobiDB-lite"/>
    </source>
</evidence>
<keyword evidence="3" id="KW-1185">Reference proteome</keyword>
<organism evidence="2 3">
    <name type="scientific">Lysobacter capsici AZ78</name>
    <dbReference type="NCBI Taxonomy" id="1444315"/>
    <lineage>
        <taxon>Bacteria</taxon>
        <taxon>Pseudomonadati</taxon>
        <taxon>Pseudomonadota</taxon>
        <taxon>Gammaproteobacteria</taxon>
        <taxon>Lysobacterales</taxon>
        <taxon>Lysobacteraceae</taxon>
        <taxon>Lysobacter</taxon>
    </lineage>
</organism>
<proteinExistence type="predicted"/>
<dbReference type="Proteomes" id="UP000023435">
    <property type="component" value="Unassembled WGS sequence"/>
</dbReference>
<name>A0A125MMQ0_9GAMM</name>
<dbReference type="EMBL" id="JAJA02000001">
    <property type="protein sequence ID" value="KWS04101.1"/>
    <property type="molecule type" value="Genomic_DNA"/>
</dbReference>